<evidence type="ECO:0000313" key="8">
    <source>
        <dbReference type="Proteomes" id="UP000053328"/>
    </source>
</evidence>
<feature type="transmembrane region" description="Helical" evidence="6">
    <location>
        <begin position="189"/>
        <end position="208"/>
    </location>
</feature>
<dbReference type="PANTHER" id="PTHR45649:SF24">
    <property type="entry name" value="TRANSPORT PROTEIN, PUTATIVE (AFU_ORTHOLOGUE AFUA_2G15150)-RELATED"/>
    <property type="match status" value="1"/>
</dbReference>
<feature type="transmembrane region" description="Helical" evidence="6">
    <location>
        <begin position="404"/>
        <end position="421"/>
    </location>
</feature>
<accession>A0A0D1YEW9</accession>
<dbReference type="Pfam" id="PF13520">
    <property type="entry name" value="AA_permease_2"/>
    <property type="match status" value="1"/>
</dbReference>
<dbReference type="GeneID" id="27335879"/>
<gene>
    <name evidence="7" type="ORF">PV08_08796</name>
</gene>
<dbReference type="VEuPathDB" id="FungiDB:PV08_08796"/>
<dbReference type="HOGENOM" id="CLU_004495_2_4_1"/>
<keyword evidence="3 6" id="KW-0812">Transmembrane</keyword>
<dbReference type="Proteomes" id="UP000053328">
    <property type="component" value="Unassembled WGS sequence"/>
</dbReference>
<feature type="transmembrane region" description="Helical" evidence="6">
    <location>
        <begin position="427"/>
        <end position="449"/>
    </location>
</feature>
<evidence type="ECO:0000256" key="4">
    <source>
        <dbReference type="ARBA" id="ARBA00022989"/>
    </source>
</evidence>
<keyword evidence="2" id="KW-0813">Transport</keyword>
<keyword evidence="4 6" id="KW-1133">Transmembrane helix</keyword>
<name>A0A0D1YEW9_9EURO</name>
<dbReference type="GO" id="GO:0006865">
    <property type="term" value="P:amino acid transport"/>
    <property type="evidence" value="ECO:0007669"/>
    <property type="project" value="InterPro"/>
</dbReference>
<proteinExistence type="predicted"/>
<reference evidence="7 8" key="1">
    <citation type="submission" date="2015-01" db="EMBL/GenBank/DDBJ databases">
        <title>The Genome Sequence of Exophiala spinifera CBS89968.</title>
        <authorList>
            <consortium name="The Broad Institute Genomics Platform"/>
            <person name="Cuomo C."/>
            <person name="de Hoog S."/>
            <person name="Gorbushina A."/>
            <person name="Stielow B."/>
            <person name="Teixiera M."/>
            <person name="Abouelleil A."/>
            <person name="Chapman S.B."/>
            <person name="Priest M."/>
            <person name="Young S.K."/>
            <person name="Wortman J."/>
            <person name="Nusbaum C."/>
            <person name="Birren B."/>
        </authorList>
    </citation>
    <scope>NUCLEOTIDE SEQUENCE [LARGE SCALE GENOMIC DNA]</scope>
    <source>
        <strain evidence="7 8">CBS 89968</strain>
    </source>
</reference>
<dbReference type="PIRSF" id="PIRSF006060">
    <property type="entry name" value="AA_transporter"/>
    <property type="match status" value="1"/>
</dbReference>
<feature type="transmembrane region" description="Helical" evidence="6">
    <location>
        <begin position="299"/>
        <end position="321"/>
    </location>
</feature>
<dbReference type="OrthoDB" id="4476201at2759"/>
<dbReference type="InterPro" id="IPR002293">
    <property type="entry name" value="AA/rel_permease1"/>
</dbReference>
<feature type="transmembrane region" description="Helical" evidence="6">
    <location>
        <begin position="220"/>
        <end position="237"/>
    </location>
</feature>
<keyword evidence="8" id="KW-1185">Reference proteome</keyword>
<evidence type="ECO:0000256" key="5">
    <source>
        <dbReference type="ARBA" id="ARBA00023136"/>
    </source>
</evidence>
<evidence type="ECO:0000256" key="2">
    <source>
        <dbReference type="ARBA" id="ARBA00022448"/>
    </source>
</evidence>
<dbReference type="EMBL" id="KN847497">
    <property type="protein sequence ID" value="KIW13606.1"/>
    <property type="molecule type" value="Genomic_DNA"/>
</dbReference>
<dbReference type="AlphaFoldDB" id="A0A0D1YEW9"/>
<evidence type="ECO:0000256" key="6">
    <source>
        <dbReference type="SAM" id="Phobius"/>
    </source>
</evidence>
<protein>
    <recommendedName>
        <fullName evidence="9">Amino acid permease/ SLC12A domain-containing protein</fullName>
    </recommendedName>
</protein>
<sequence length="536" mass="58003">MEIPTKSPVSAAGIQPHKSGVNYQHGPAAEQSDGRDIDGIVPVLSMGEGKFVVTATGNTMKKNMGSLTMFAVCFNVCNCWAGTASSLQIALLQGGPASLLYGMIVSSTVYLAVAWSMAELASVYPTAGGQYHFASILAPRRLNAVISYTCGLLTVFSWIAIAAAVTMIPATQILALASFYHPHFLPKPWHYFVLFEAIVIIILAYNTFLLKNLPRTHDVGFAWSISMFIALTIVIFARSSPKADSSFVWASFINASGWPDGLCFLGSLLTTCFIYGGLDAALHLAEETPNPRTAVPKAAVNAVLIGFATAFIFTITLLYSISDFDAVISIQGYLPFELYRQGMRSDSGAVATMVFSMGLVFFVLNAVMQTSSRLTWAFAKDNALVFSGALGKIHPGLDIPLNSLLLNTALVAVCGCIFLASSTAFNAFLGSLVVLQQFSFMIPTALLLFRRRSSKFLPADRKYALPDRLGWCANIWLVGMSILLAVVFMLPPFRPVTTTNMNYTVVILGIAAVLGVANWFLHARKQYQGPRIVLEN</sequence>
<feature type="transmembrane region" description="Helical" evidence="6">
    <location>
        <begin position="348"/>
        <end position="368"/>
    </location>
</feature>
<dbReference type="RefSeq" id="XP_016233822.1">
    <property type="nucleotide sequence ID" value="XM_016383119.1"/>
</dbReference>
<dbReference type="GO" id="GO:0022857">
    <property type="term" value="F:transmembrane transporter activity"/>
    <property type="evidence" value="ECO:0007669"/>
    <property type="project" value="InterPro"/>
</dbReference>
<feature type="transmembrane region" description="Helical" evidence="6">
    <location>
        <begin position="257"/>
        <end position="278"/>
    </location>
</feature>
<comment type="subcellular location">
    <subcellularLocation>
        <location evidence="1">Membrane</location>
        <topology evidence="1">Multi-pass membrane protein</topology>
    </subcellularLocation>
</comment>
<feature type="transmembrane region" description="Helical" evidence="6">
    <location>
        <begin position="469"/>
        <end position="490"/>
    </location>
</feature>
<evidence type="ECO:0008006" key="9">
    <source>
        <dbReference type="Google" id="ProtNLM"/>
    </source>
</evidence>
<evidence type="ECO:0000256" key="3">
    <source>
        <dbReference type="ARBA" id="ARBA00022692"/>
    </source>
</evidence>
<organism evidence="7 8">
    <name type="scientific">Exophiala spinifera</name>
    <dbReference type="NCBI Taxonomy" id="91928"/>
    <lineage>
        <taxon>Eukaryota</taxon>
        <taxon>Fungi</taxon>
        <taxon>Dikarya</taxon>
        <taxon>Ascomycota</taxon>
        <taxon>Pezizomycotina</taxon>
        <taxon>Eurotiomycetes</taxon>
        <taxon>Chaetothyriomycetidae</taxon>
        <taxon>Chaetothyriales</taxon>
        <taxon>Herpotrichiellaceae</taxon>
        <taxon>Exophiala</taxon>
    </lineage>
</organism>
<dbReference type="Gene3D" id="1.20.1740.10">
    <property type="entry name" value="Amino acid/polyamine transporter I"/>
    <property type="match status" value="1"/>
</dbReference>
<feature type="transmembrane region" description="Helical" evidence="6">
    <location>
        <begin position="145"/>
        <end position="169"/>
    </location>
</feature>
<feature type="transmembrane region" description="Helical" evidence="6">
    <location>
        <begin position="99"/>
        <end position="124"/>
    </location>
</feature>
<evidence type="ECO:0000256" key="1">
    <source>
        <dbReference type="ARBA" id="ARBA00004141"/>
    </source>
</evidence>
<dbReference type="InterPro" id="IPR004840">
    <property type="entry name" value="Amino_acid_permease_CS"/>
</dbReference>
<dbReference type="PROSITE" id="PS00218">
    <property type="entry name" value="AMINO_ACID_PERMEASE_1"/>
    <property type="match status" value="1"/>
</dbReference>
<evidence type="ECO:0000313" key="7">
    <source>
        <dbReference type="EMBL" id="KIW13606.1"/>
    </source>
</evidence>
<keyword evidence="5 6" id="KW-0472">Membrane</keyword>
<dbReference type="GO" id="GO:0016020">
    <property type="term" value="C:membrane"/>
    <property type="evidence" value="ECO:0007669"/>
    <property type="project" value="UniProtKB-SubCell"/>
</dbReference>
<feature type="transmembrane region" description="Helical" evidence="6">
    <location>
        <begin position="67"/>
        <end position="87"/>
    </location>
</feature>
<feature type="transmembrane region" description="Helical" evidence="6">
    <location>
        <begin position="502"/>
        <end position="521"/>
    </location>
</feature>
<dbReference type="PANTHER" id="PTHR45649">
    <property type="entry name" value="AMINO-ACID PERMEASE BAT1"/>
    <property type="match status" value="1"/>
</dbReference>